<evidence type="ECO:0000256" key="9">
    <source>
        <dbReference type="ARBA" id="ARBA00022960"/>
    </source>
</evidence>
<evidence type="ECO:0000256" key="15">
    <source>
        <dbReference type="RuleBase" id="RU004016"/>
    </source>
</evidence>
<dbReference type="InterPro" id="IPR037167">
    <property type="entry name" value="Peptidase_S11_C_sf"/>
</dbReference>
<keyword evidence="8" id="KW-0378">Hydrolase</keyword>
<evidence type="ECO:0000256" key="12">
    <source>
        <dbReference type="ARBA" id="ARBA00034000"/>
    </source>
</evidence>
<accession>A0A7Y0L2S6</accession>
<keyword evidence="11" id="KW-0961">Cell wall biogenesis/degradation</keyword>
<evidence type="ECO:0000256" key="1">
    <source>
        <dbReference type="ARBA" id="ARBA00003217"/>
    </source>
</evidence>
<comment type="similarity">
    <text evidence="3 15">Belongs to the peptidase S11 family.</text>
</comment>
<dbReference type="Proteomes" id="UP000533476">
    <property type="component" value="Unassembled WGS sequence"/>
</dbReference>
<dbReference type="GO" id="GO:0008360">
    <property type="term" value="P:regulation of cell shape"/>
    <property type="evidence" value="ECO:0007669"/>
    <property type="project" value="UniProtKB-KW"/>
</dbReference>
<dbReference type="InterPro" id="IPR012338">
    <property type="entry name" value="Beta-lactam/transpept-like"/>
</dbReference>
<dbReference type="InterPro" id="IPR001967">
    <property type="entry name" value="Peptidase_S11_N"/>
</dbReference>
<keyword evidence="6" id="KW-0645">Protease</keyword>
<comment type="caution">
    <text evidence="18">The sequence shown here is derived from an EMBL/GenBank/DDBJ whole genome shotgun (WGS) entry which is preliminary data.</text>
</comment>
<dbReference type="InterPro" id="IPR015956">
    <property type="entry name" value="Peniciliin-bd_prot_C_sf"/>
</dbReference>
<comment type="function">
    <text evidence="1">Removes C-terminal D-alanyl residues from sugar-peptide cell wall precursors.</text>
</comment>
<keyword evidence="16" id="KW-0812">Transmembrane</keyword>
<dbReference type="SUPFAM" id="SSF56601">
    <property type="entry name" value="beta-lactamase/transpeptidase-like"/>
    <property type="match status" value="1"/>
</dbReference>
<feature type="active site" description="Acyl-ester intermediate" evidence="13">
    <location>
        <position position="40"/>
    </location>
</feature>
<name>A0A7Y0L2S6_9FIRM</name>
<dbReference type="EMBL" id="JABBVZ010000001">
    <property type="protein sequence ID" value="NMP20829.1"/>
    <property type="molecule type" value="Genomic_DNA"/>
</dbReference>
<dbReference type="PANTHER" id="PTHR21581:SF33">
    <property type="entry name" value="D-ALANYL-D-ALANINE CARBOXYPEPTIDASE DACB"/>
    <property type="match status" value="1"/>
</dbReference>
<keyword evidence="9" id="KW-0133">Cell shape</keyword>
<dbReference type="Pfam" id="PF07943">
    <property type="entry name" value="PBP5_C"/>
    <property type="match status" value="1"/>
</dbReference>
<dbReference type="GO" id="GO:0009252">
    <property type="term" value="P:peptidoglycan biosynthetic process"/>
    <property type="evidence" value="ECO:0007669"/>
    <property type="project" value="UniProtKB-UniPathway"/>
</dbReference>
<comment type="catalytic activity">
    <reaction evidence="12">
        <text>Preferential cleavage: (Ac)2-L-Lys-D-Ala-|-D-Ala. Also transpeptidation of peptidyl-alanyl moieties that are N-acyl substituents of D-alanine.</text>
        <dbReference type="EC" id="3.4.16.4"/>
    </reaction>
</comment>
<dbReference type="PRINTS" id="PR00725">
    <property type="entry name" value="DADACBPTASE1"/>
</dbReference>
<dbReference type="UniPathway" id="UPA00219"/>
<feature type="domain" description="Peptidase S11 D-Ala-D-Ala carboxypeptidase A C-terminal" evidence="17">
    <location>
        <begin position="248"/>
        <end position="336"/>
    </location>
</feature>
<dbReference type="SMART" id="SM00936">
    <property type="entry name" value="PBP5_C"/>
    <property type="match status" value="1"/>
</dbReference>
<feature type="binding site" evidence="14">
    <location>
        <position position="199"/>
    </location>
    <ligand>
        <name>substrate</name>
    </ligand>
</feature>
<evidence type="ECO:0000256" key="16">
    <source>
        <dbReference type="SAM" id="Phobius"/>
    </source>
</evidence>
<dbReference type="InterPro" id="IPR018044">
    <property type="entry name" value="Peptidase_S11"/>
</dbReference>
<dbReference type="EC" id="3.4.16.4" evidence="4"/>
<evidence type="ECO:0000256" key="6">
    <source>
        <dbReference type="ARBA" id="ARBA00022670"/>
    </source>
</evidence>
<evidence type="ECO:0000256" key="3">
    <source>
        <dbReference type="ARBA" id="ARBA00007164"/>
    </source>
</evidence>
<feature type="active site" evidence="13">
    <location>
        <position position="94"/>
    </location>
</feature>
<evidence type="ECO:0000256" key="5">
    <source>
        <dbReference type="ARBA" id="ARBA00022645"/>
    </source>
</evidence>
<evidence type="ECO:0000256" key="14">
    <source>
        <dbReference type="PIRSR" id="PIRSR618044-2"/>
    </source>
</evidence>
<evidence type="ECO:0000256" key="10">
    <source>
        <dbReference type="ARBA" id="ARBA00022984"/>
    </source>
</evidence>
<dbReference type="GO" id="GO:0006508">
    <property type="term" value="P:proteolysis"/>
    <property type="evidence" value="ECO:0007669"/>
    <property type="project" value="UniProtKB-KW"/>
</dbReference>
<feature type="transmembrane region" description="Helical" evidence="16">
    <location>
        <begin position="345"/>
        <end position="362"/>
    </location>
</feature>
<keyword evidence="10" id="KW-0573">Peptidoglycan synthesis</keyword>
<evidence type="ECO:0000313" key="18">
    <source>
        <dbReference type="EMBL" id="NMP20829.1"/>
    </source>
</evidence>
<proteinExistence type="inferred from homology"/>
<dbReference type="SUPFAM" id="SSF69189">
    <property type="entry name" value="Penicillin-binding protein associated domain"/>
    <property type="match status" value="1"/>
</dbReference>
<reference evidence="18 19" key="1">
    <citation type="submission" date="2020-04" db="EMBL/GenBank/DDBJ databases">
        <authorList>
            <person name="Zhang R."/>
            <person name="Schippers A."/>
        </authorList>
    </citation>
    <scope>NUCLEOTIDE SEQUENCE [LARGE SCALE GENOMIC DNA]</scope>
    <source>
        <strain evidence="18 19">DSM 109850</strain>
    </source>
</reference>
<dbReference type="Pfam" id="PF00768">
    <property type="entry name" value="Peptidase_S11"/>
    <property type="match status" value="1"/>
</dbReference>
<evidence type="ECO:0000256" key="8">
    <source>
        <dbReference type="ARBA" id="ARBA00022801"/>
    </source>
</evidence>
<evidence type="ECO:0000313" key="19">
    <source>
        <dbReference type="Proteomes" id="UP000533476"/>
    </source>
</evidence>
<feature type="active site" description="Proton acceptor" evidence="13">
    <location>
        <position position="43"/>
    </location>
</feature>
<comment type="pathway">
    <text evidence="2">Cell wall biogenesis; peptidoglycan biosynthesis.</text>
</comment>
<dbReference type="AlphaFoldDB" id="A0A7Y0L2S6"/>
<evidence type="ECO:0000256" key="11">
    <source>
        <dbReference type="ARBA" id="ARBA00023316"/>
    </source>
</evidence>
<dbReference type="PANTHER" id="PTHR21581">
    <property type="entry name" value="D-ALANYL-D-ALANINE CARBOXYPEPTIDASE"/>
    <property type="match status" value="1"/>
</dbReference>
<keyword evidence="16" id="KW-0472">Membrane</keyword>
<evidence type="ECO:0000259" key="17">
    <source>
        <dbReference type="SMART" id="SM00936"/>
    </source>
</evidence>
<keyword evidence="19" id="KW-1185">Reference proteome</keyword>
<evidence type="ECO:0000256" key="2">
    <source>
        <dbReference type="ARBA" id="ARBA00004752"/>
    </source>
</evidence>
<evidence type="ECO:0000256" key="4">
    <source>
        <dbReference type="ARBA" id="ARBA00012448"/>
    </source>
</evidence>
<dbReference type="GO" id="GO:0009002">
    <property type="term" value="F:serine-type D-Ala-D-Ala carboxypeptidase activity"/>
    <property type="evidence" value="ECO:0007669"/>
    <property type="project" value="UniProtKB-EC"/>
</dbReference>
<dbReference type="InterPro" id="IPR012907">
    <property type="entry name" value="Peptidase_S11_C"/>
</dbReference>
<organism evidence="18 19">
    <name type="scientific">Sulfobacillus harzensis</name>
    <dbReference type="NCBI Taxonomy" id="2729629"/>
    <lineage>
        <taxon>Bacteria</taxon>
        <taxon>Bacillati</taxon>
        <taxon>Bacillota</taxon>
        <taxon>Clostridia</taxon>
        <taxon>Eubacteriales</taxon>
        <taxon>Clostridiales Family XVII. Incertae Sedis</taxon>
        <taxon>Sulfobacillus</taxon>
    </lineage>
</organism>
<keyword evidence="5 18" id="KW-0121">Carboxypeptidase</keyword>
<gene>
    <name evidence="18" type="ORF">HIJ39_00440</name>
</gene>
<dbReference type="Gene3D" id="3.40.710.10">
    <property type="entry name" value="DD-peptidase/beta-lactamase superfamily"/>
    <property type="match status" value="1"/>
</dbReference>
<dbReference type="GO" id="GO:0071555">
    <property type="term" value="P:cell wall organization"/>
    <property type="evidence" value="ECO:0007669"/>
    <property type="project" value="UniProtKB-KW"/>
</dbReference>
<keyword evidence="16" id="KW-1133">Transmembrane helix</keyword>
<dbReference type="Gene3D" id="2.60.410.10">
    <property type="entry name" value="D-Ala-D-Ala carboxypeptidase, C-terminal domain"/>
    <property type="match status" value="1"/>
</dbReference>
<evidence type="ECO:0000256" key="7">
    <source>
        <dbReference type="ARBA" id="ARBA00022729"/>
    </source>
</evidence>
<evidence type="ECO:0000256" key="13">
    <source>
        <dbReference type="PIRSR" id="PIRSR618044-1"/>
    </source>
</evidence>
<sequence>MAASVPKGPPLSAQAAILIDGNTGQILYGRDIRGEFYPASITKIMTAYLAITHGWNRTVVVSEAAQNQIGSSAYLRAGEKLPMPRVVTAMMLVSGNDAAYAVARTVAGSVPAFVRLMNAQAAAWGAPGIHFDNPDGLPDPKHVVTALGMAIIARHAMENPTFAKIVATKESTLPPDPKPRVYYNQNLLLYQYPGAIGVKIGYTIEADETIVGAAKRHGLYLIEVLLHDTPSGLWPDAENLLTWGFQHFTTRTLVQNHARLGSLQVGGRHVSVAAAASLTYDVPNGQPVHPTVRLTALHPQDGKPITRGQKVGVASISLGSTEVGTVPVVATQRVASLPPVVHHDWTWLVLPMVVLFSLVSLSRTRAKGRRVHEGRWQHG</sequence>
<protein>
    <recommendedName>
        <fullName evidence="4">serine-type D-Ala-D-Ala carboxypeptidase</fullName>
        <ecNumber evidence="4">3.4.16.4</ecNumber>
    </recommendedName>
</protein>
<keyword evidence="7" id="KW-0732">Signal</keyword>